<evidence type="ECO:0000313" key="1">
    <source>
        <dbReference type="EMBL" id="CAI2366794.1"/>
    </source>
</evidence>
<gene>
    <name evidence="1" type="ORF">ECRASSUSDP1_LOCUS8068</name>
</gene>
<evidence type="ECO:0000313" key="2">
    <source>
        <dbReference type="Proteomes" id="UP001295684"/>
    </source>
</evidence>
<dbReference type="AlphaFoldDB" id="A0AAD1UDH8"/>
<accession>A0AAD1UDH8</accession>
<sequence>MVLLLGRYRELKLIQAISKIKMPVMSYIQLIEAEYRSKHFRNFDAKSTLTATETLHNLMCEECRALDILIHLSVFA</sequence>
<reference evidence="1" key="1">
    <citation type="submission" date="2023-07" db="EMBL/GenBank/DDBJ databases">
        <authorList>
            <consortium name="AG Swart"/>
            <person name="Singh M."/>
            <person name="Singh A."/>
            <person name="Seah K."/>
            <person name="Emmerich C."/>
        </authorList>
    </citation>
    <scope>NUCLEOTIDE SEQUENCE</scope>
    <source>
        <strain evidence="1">DP1</strain>
    </source>
</reference>
<keyword evidence="2" id="KW-1185">Reference proteome</keyword>
<dbReference type="Proteomes" id="UP001295684">
    <property type="component" value="Unassembled WGS sequence"/>
</dbReference>
<dbReference type="EMBL" id="CAMPGE010007875">
    <property type="protein sequence ID" value="CAI2366794.1"/>
    <property type="molecule type" value="Genomic_DNA"/>
</dbReference>
<protein>
    <submittedName>
        <fullName evidence="1">Uncharacterized protein</fullName>
    </submittedName>
</protein>
<comment type="caution">
    <text evidence="1">The sequence shown here is derived from an EMBL/GenBank/DDBJ whole genome shotgun (WGS) entry which is preliminary data.</text>
</comment>
<proteinExistence type="predicted"/>
<organism evidence="1 2">
    <name type="scientific">Euplotes crassus</name>
    <dbReference type="NCBI Taxonomy" id="5936"/>
    <lineage>
        <taxon>Eukaryota</taxon>
        <taxon>Sar</taxon>
        <taxon>Alveolata</taxon>
        <taxon>Ciliophora</taxon>
        <taxon>Intramacronucleata</taxon>
        <taxon>Spirotrichea</taxon>
        <taxon>Hypotrichia</taxon>
        <taxon>Euplotida</taxon>
        <taxon>Euplotidae</taxon>
        <taxon>Moneuplotes</taxon>
    </lineage>
</organism>
<name>A0AAD1UDH8_EUPCR</name>